<dbReference type="AlphaFoldDB" id="A0A429Z7U5"/>
<keyword evidence="2 6" id="KW-1003">Cell membrane</keyword>
<feature type="domain" description="ABC3 transporter permease C-terminal" evidence="7">
    <location>
        <begin position="62"/>
        <end position="179"/>
    </location>
</feature>
<feature type="transmembrane region" description="Helical" evidence="6">
    <location>
        <begin position="54"/>
        <end position="83"/>
    </location>
</feature>
<feature type="transmembrane region" description="Helical" evidence="6">
    <location>
        <begin position="148"/>
        <end position="171"/>
    </location>
</feature>
<keyword evidence="3 6" id="KW-0812">Transmembrane</keyword>
<evidence type="ECO:0000313" key="8">
    <source>
        <dbReference type="EMBL" id="RST89789.1"/>
    </source>
</evidence>
<feature type="transmembrane region" description="Helical" evidence="6">
    <location>
        <begin position="16"/>
        <end position="34"/>
    </location>
</feature>
<dbReference type="GO" id="GO:0005886">
    <property type="term" value="C:plasma membrane"/>
    <property type="evidence" value="ECO:0007669"/>
    <property type="project" value="UniProtKB-SubCell"/>
</dbReference>
<comment type="caution">
    <text evidence="8">The sequence shown here is derived from an EMBL/GenBank/DDBJ whole genome shotgun (WGS) entry which is preliminary data.</text>
</comment>
<dbReference type="GO" id="GO:0055085">
    <property type="term" value="P:transmembrane transport"/>
    <property type="evidence" value="ECO:0007669"/>
    <property type="project" value="UniProtKB-UniRule"/>
</dbReference>
<evidence type="ECO:0000256" key="2">
    <source>
        <dbReference type="ARBA" id="ARBA00022475"/>
    </source>
</evidence>
<evidence type="ECO:0000256" key="4">
    <source>
        <dbReference type="ARBA" id="ARBA00022989"/>
    </source>
</evidence>
<dbReference type="Pfam" id="PF02687">
    <property type="entry name" value="FtsX"/>
    <property type="match status" value="1"/>
</dbReference>
<evidence type="ECO:0000313" key="9">
    <source>
        <dbReference type="Proteomes" id="UP000277864"/>
    </source>
</evidence>
<name>A0A429Z7U5_9ENTE</name>
<dbReference type="RefSeq" id="WP_125942399.1">
    <property type="nucleotide sequence ID" value="NZ_PXZH01000001.1"/>
</dbReference>
<feature type="transmembrane region" description="Helical" evidence="6">
    <location>
        <begin position="104"/>
        <end position="128"/>
    </location>
</feature>
<dbReference type="Proteomes" id="UP000277864">
    <property type="component" value="Unassembled WGS sequence"/>
</dbReference>
<feature type="transmembrane region" description="Helical" evidence="6">
    <location>
        <begin position="199"/>
        <end position="219"/>
    </location>
</feature>
<feature type="transmembrane region" description="Helical" evidence="6">
    <location>
        <begin position="225"/>
        <end position="245"/>
    </location>
</feature>
<gene>
    <name evidence="8" type="ORF">C7P63_01545</name>
</gene>
<evidence type="ECO:0000256" key="6">
    <source>
        <dbReference type="PIRNR" id="PIRNR018968"/>
    </source>
</evidence>
<protein>
    <submittedName>
        <fullName evidence="8">ABC transporter permease</fullName>
    </submittedName>
</protein>
<sequence length="609" mass="68757">MMRKLALTSVKKRWRDYLVLMMGLIIAISIFYMFQTLSLNTNFLEKNIPTVSMVAIVFQLGAFLLGMITIVYIFYANSFLLSMRRKEYGMYMMLGAKKKKISQMMAIETLFIGFIAMVTGVLTGMLLAKGMGGYLTRVIDLPSNTYEFFVPKAVLVTLIFFTVLFFLTTVVNISKLTKTKTIDLLYADHQSEKLNRKPVVTFVQILVSLVLIGIGYATMVHIAQLNIIGVFLAIITITPGTFLFFQGLLPTLVKWVKGNRSFSHKPIRIFTLSQLSFKASSLARVLGLVAMLLALSLGAVTVGVAFKGFSGDLLDRTAQDVVSYNPTKAIETTAQQLAVKNKTVYHSKTVGDTQYFEASNFKSAPLYIPETTEFDAKYMPYTAVKVNHLYQFGGKGKLNQRIVEGFRQLANPYQDRNVALKFKVVDEGSFNQLEAPVDKILTLQVKDYQADIDLFKKIDNLEKKRHHLDFEFNSSKYEMYQQVTALAAGFMFMGFFLGVAFLAMLASSLMFKILTGAYQDIKRYDMLHKIGVSQKLLVRSIQKEILVLFIAPAILGIVHVLVGLQMFKIFIPNPYQYIALPFVLYGVVYFLYYGLTVTLYKGIVLPKKN</sequence>
<dbReference type="PANTHER" id="PTHR46795:SF3">
    <property type="entry name" value="ABC TRANSPORTER PERMEASE"/>
    <property type="match status" value="1"/>
</dbReference>
<organism evidence="8 9">
    <name type="scientific">Vagococcus humatus</name>
    <dbReference type="NCBI Taxonomy" id="1889241"/>
    <lineage>
        <taxon>Bacteria</taxon>
        <taxon>Bacillati</taxon>
        <taxon>Bacillota</taxon>
        <taxon>Bacilli</taxon>
        <taxon>Lactobacillales</taxon>
        <taxon>Enterococcaceae</taxon>
        <taxon>Vagococcus</taxon>
    </lineage>
</organism>
<keyword evidence="6" id="KW-0813">Transport</keyword>
<accession>A0A429Z7U5</accession>
<keyword evidence="4 6" id="KW-1133">Transmembrane helix</keyword>
<dbReference type="InterPro" id="IPR027022">
    <property type="entry name" value="ABC_permease_BceB-typ"/>
</dbReference>
<feature type="transmembrane region" description="Helical" evidence="6">
    <location>
        <begin position="483"/>
        <end position="505"/>
    </location>
</feature>
<keyword evidence="5 6" id="KW-0472">Membrane</keyword>
<comment type="similarity">
    <text evidence="6">Belongs to the ABC-4 integral membrane protein family.</text>
</comment>
<evidence type="ECO:0000256" key="1">
    <source>
        <dbReference type="ARBA" id="ARBA00004651"/>
    </source>
</evidence>
<evidence type="ECO:0000256" key="3">
    <source>
        <dbReference type="ARBA" id="ARBA00022692"/>
    </source>
</evidence>
<dbReference type="PANTHER" id="PTHR46795">
    <property type="entry name" value="ABC TRANSPORTER PERMEASE-RELATED-RELATED"/>
    <property type="match status" value="1"/>
</dbReference>
<feature type="transmembrane region" description="Helical" evidence="6">
    <location>
        <begin position="285"/>
        <end position="306"/>
    </location>
</feature>
<proteinExistence type="inferred from homology"/>
<evidence type="ECO:0000256" key="5">
    <source>
        <dbReference type="ARBA" id="ARBA00023136"/>
    </source>
</evidence>
<dbReference type="OrthoDB" id="1705903at2"/>
<keyword evidence="9" id="KW-1185">Reference proteome</keyword>
<dbReference type="EMBL" id="PXZH01000001">
    <property type="protein sequence ID" value="RST89789.1"/>
    <property type="molecule type" value="Genomic_DNA"/>
</dbReference>
<feature type="transmembrane region" description="Helical" evidence="6">
    <location>
        <begin position="577"/>
        <end position="600"/>
    </location>
</feature>
<reference evidence="8 9" key="1">
    <citation type="submission" date="2018-03" db="EMBL/GenBank/DDBJ databases">
        <authorList>
            <person name="Gulvik C.A."/>
        </authorList>
    </citation>
    <scope>NUCLEOTIDE SEQUENCE [LARGE SCALE GENOMIC DNA]</scope>
    <source>
        <strain evidence="8 9">JCM 31581</strain>
    </source>
</reference>
<evidence type="ECO:0000259" key="7">
    <source>
        <dbReference type="Pfam" id="PF02687"/>
    </source>
</evidence>
<dbReference type="PIRSF" id="PIRSF018968">
    <property type="entry name" value="ABC_permease_BceB"/>
    <property type="match status" value="1"/>
</dbReference>
<feature type="transmembrane region" description="Helical" evidence="6">
    <location>
        <begin position="545"/>
        <end position="571"/>
    </location>
</feature>
<dbReference type="InterPro" id="IPR003838">
    <property type="entry name" value="ABC3_permease_C"/>
</dbReference>
<comment type="subcellular location">
    <subcellularLocation>
        <location evidence="1 6">Cell membrane</location>
        <topology evidence="1 6">Multi-pass membrane protein</topology>
    </subcellularLocation>
</comment>
<dbReference type="InterPro" id="IPR052536">
    <property type="entry name" value="ABC-4_Integral_Memb_Prot"/>
</dbReference>